<name>A0A1E7Q7E0_9GAMM</name>
<dbReference type="RefSeq" id="WP_070049562.1">
    <property type="nucleotide sequence ID" value="NZ_CBCSDO010000007.1"/>
</dbReference>
<feature type="repeat" description="TPR" evidence="1">
    <location>
        <begin position="602"/>
        <end position="635"/>
    </location>
</feature>
<dbReference type="Pfam" id="PF14559">
    <property type="entry name" value="TPR_19"/>
    <property type="match status" value="4"/>
</dbReference>
<evidence type="ECO:0000313" key="4">
    <source>
        <dbReference type="Proteomes" id="UP000242258"/>
    </source>
</evidence>
<feature type="repeat" description="TPR" evidence="1">
    <location>
        <begin position="23"/>
        <end position="56"/>
    </location>
</feature>
<dbReference type="PANTHER" id="PTHR12558:SF48">
    <property type="entry name" value="CHROMOSOME UNDETERMINED SCAFFOLD_74, WHOLE GENOME SHOTGUN SEQUENCE"/>
    <property type="match status" value="1"/>
</dbReference>
<organism evidence="3 4">
    <name type="scientific">Rheinheimera salexigens</name>
    <dbReference type="NCBI Taxonomy" id="1628148"/>
    <lineage>
        <taxon>Bacteria</taxon>
        <taxon>Pseudomonadati</taxon>
        <taxon>Pseudomonadota</taxon>
        <taxon>Gammaproteobacteria</taxon>
        <taxon>Chromatiales</taxon>
        <taxon>Chromatiaceae</taxon>
        <taxon>Rheinheimera</taxon>
    </lineage>
</organism>
<protein>
    <recommendedName>
        <fullName evidence="5">PEP-CTERM system TPR-repeat protein PrsT</fullName>
    </recommendedName>
</protein>
<sequence>MKKTTIAAAIMLSLLTACGGKEATEHYSDAQKYIELKQYNAAIIELKSAIQQEPENSQYRLALGNLYLESGNVISAQKELLRAKESGIPPEQIALDLVRASYLSNLHEEVLSLYTEDDTVLTEPLNSYVKTIRALSELELGATDKALTLFNELAVTEYADIVSFAQSNMLIPAGQYQDALEKSNAVPASSPIYQEALNLRANLHLLLQQFDKAETLLTELLSVQPQNLRAHLLAAQAKIKQQKLAESAVHIDMILSAFPEHAYANYLKAITEFEAKNFISAKEHIEKAIKNGYRSAPARVIAALSAYQLDQESQALHHLTAIEQQLDAFPDAKKLYIGLQLKAGNTVDAGELLQGSDIAANDLKLVASTAFNLVKQGSSDVAQQLIAKYENAGYDDLESLTTLGTLKLGIKGQEAAGLNDLELALQMDPSQDRTRLVLASSYLRMQEYAKVDALVDEWLKKPETAIAGHNMKAYSAVLQQKMPEAEASIKQSLALDPDNALANLLLASVMAYNKEYQKADTVLNQLLKTHPAYLPAITQSFYISRQLNKESDALKHAESVLEKSADNYPLRIFLARYHYLNKRFDETLKLLSAIDTAQQLPPAHWIMLADSYLRQNNPREASRTAQKWLQLNPNDIRAAMTYVEILRKQNNFGEAIKVIDQQLFRKPDNEMLLLTKLKLLTENKQFDTALELLNQLPESLKSRPDILITKGKVQLNNGQRSAGLNDFLKSYEAAPEHSTAMLIADNYSKDYSLRQGVEFIENHMKTHGTNDSVDAFYAALLIQSDPKSAMDIYQRLLTKSPDNLILLNNYAWLLLNNNKPKDALTYAEKALQQAGENPNVNDTYGSILVKLNRASDAIPFFEKALQLKPDYDEAKLNYAEALILTDDKSQAAKLLQSVNSDEPRLTQRKLTLTQKL</sequence>
<proteinExistence type="predicted"/>
<feature type="chain" id="PRO_5009200465" description="PEP-CTERM system TPR-repeat protein PrsT" evidence="2">
    <location>
        <begin position="24"/>
        <end position="916"/>
    </location>
</feature>
<dbReference type="Proteomes" id="UP000242258">
    <property type="component" value="Unassembled WGS sequence"/>
</dbReference>
<dbReference type="OrthoDB" id="7052525at2"/>
<keyword evidence="2" id="KW-0732">Signal</keyword>
<dbReference type="PROSITE" id="PS51257">
    <property type="entry name" value="PROKAR_LIPOPROTEIN"/>
    <property type="match status" value="1"/>
</dbReference>
<keyword evidence="1" id="KW-0802">TPR repeat</keyword>
<gene>
    <name evidence="3" type="ORF">BI198_10770</name>
</gene>
<dbReference type="GO" id="GO:0051301">
    <property type="term" value="P:cell division"/>
    <property type="evidence" value="ECO:0007669"/>
    <property type="project" value="TreeGrafter"/>
</dbReference>
<dbReference type="SMART" id="SM00028">
    <property type="entry name" value="TPR"/>
    <property type="match status" value="10"/>
</dbReference>
<comment type="caution">
    <text evidence="3">The sequence shown here is derived from an EMBL/GenBank/DDBJ whole genome shotgun (WGS) entry which is preliminary data.</text>
</comment>
<dbReference type="Gene3D" id="1.25.40.10">
    <property type="entry name" value="Tetratricopeptide repeat domain"/>
    <property type="match status" value="5"/>
</dbReference>
<dbReference type="Pfam" id="PF13432">
    <property type="entry name" value="TPR_16"/>
    <property type="match status" value="2"/>
</dbReference>
<evidence type="ECO:0008006" key="5">
    <source>
        <dbReference type="Google" id="ProtNLM"/>
    </source>
</evidence>
<dbReference type="AlphaFoldDB" id="A0A1E7Q7E0"/>
<dbReference type="SUPFAM" id="SSF48452">
    <property type="entry name" value="TPR-like"/>
    <property type="match status" value="4"/>
</dbReference>
<dbReference type="EMBL" id="MKEK01000001">
    <property type="protein sequence ID" value="OEY69993.1"/>
    <property type="molecule type" value="Genomic_DNA"/>
</dbReference>
<keyword evidence="4" id="KW-1185">Reference proteome</keyword>
<dbReference type="PROSITE" id="PS50005">
    <property type="entry name" value="TPR"/>
    <property type="match status" value="3"/>
</dbReference>
<accession>A0A1E7Q7E0</accession>
<dbReference type="STRING" id="1628148.BI198_10770"/>
<dbReference type="InterPro" id="IPR019734">
    <property type="entry name" value="TPR_rpt"/>
</dbReference>
<reference evidence="4" key="1">
    <citation type="submission" date="2016-09" db="EMBL/GenBank/DDBJ databases">
        <authorList>
            <person name="Wan X."/>
            <person name="Hou S."/>
        </authorList>
    </citation>
    <scope>NUCLEOTIDE SEQUENCE [LARGE SCALE GENOMIC DNA]</scope>
    <source>
        <strain evidence="4">KH87</strain>
    </source>
</reference>
<dbReference type="NCBIfam" id="TIGR02917">
    <property type="entry name" value="PEP_TPR_lipo"/>
    <property type="match status" value="1"/>
</dbReference>
<dbReference type="InterPro" id="IPR014266">
    <property type="entry name" value="PEP-CTERM_TPR_PrsT"/>
</dbReference>
<feature type="signal peptide" evidence="2">
    <location>
        <begin position="1"/>
        <end position="23"/>
    </location>
</feature>
<evidence type="ECO:0000256" key="1">
    <source>
        <dbReference type="PROSITE-ProRule" id="PRU00339"/>
    </source>
</evidence>
<feature type="repeat" description="TPR" evidence="1">
    <location>
        <begin position="838"/>
        <end position="871"/>
    </location>
</feature>
<evidence type="ECO:0000313" key="3">
    <source>
        <dbReference type="EMBL" id="OEY69993.1"/>
    </source>
</evidence>
<dbReference type="PANTHER" id="PTHR12558">
    <property type="entry name" value="CELL DIVISION CYCLE 16,23,27"/>
    <property type="match status" value="1"/>
</dbReference>
<dbReference type="InterPro" id="IPR011990">
    <property type="entry name" value="TPR-like_helical_dom_sf"/>
</dbReference>
<evidence type="ECO:0000256" key="2">
    <source>
        <dbReference type="SAM" id="SignalP"/>
    </source>
</evidence>